<evidence type="ECO:0000313" key="1">
    <source>
        <dbReference type="EMBL" id="SVD96000.1"/>
    </source>
</evidence>
<sequence>KVGVKNIQGFNKRTLDKPLPVAEPELPLFGTGEKVEANSDGFAVEIDEDIVVPREDDVEIPEKLSYIAVVIDE</sequence>
<name>A0A382ZL29_9ZZZZ</name>
<protein>
    <submittedName>
        <fullName evidence="1">Uncharacterized protein</fullName>
    </submittedName>
</protein>
<dbReference type="EMBL" id="UINC01184677">
    <property type="protein sequence ID" value="SVD96000.1"/>
    <property type="molecule type" value="Genomic_DNA"/>
</dbReference>
<proteinExistence type="predicted"/>
<dbReference type="AlphaFoldDB" id="A0A382ZL29"/>
<gene>
    <name evidence="1" type="ORF">METZ01_LOCUS448854</name>
</gene>
<accession>A0A382ZL29</accession>
<reference evidence="1" key="1">
    <citation type="submission" date="2018-05" db="EMBL/GenBank/DDBJ databases">
        <authorList>
            <person name="Lanie J.A."/>
            <person name="Ng W.-L."/>
            <person name="Kazmierczak K.M."/>
            <person name="Andrzejewski T.M."/>
            <person name="Davidsen T.M."/>
            <person name="Wayne K.J."/>
            <person name="Tettelin H."/>
            <person name="Glass J.I."/>
            <person name="Rusch D."/>
            <person name="Podicherti R."/>
            <person name="Tsui H.-C.T."/>
            <person name="Winkler M.E."/>
        </authorList>
    </citation>
    <scope>NUCLEOTIDE SEQUENCE</scope>
</reference>
<organism evidence="1">
    <name type="scientific">marine metagenome</name>
    <dbReference type="NCBI Taxonomy" id="408172"/>
    <lineage>
        <taxon>unclassified sequences</taxon>
        <taxon>metagenomes</taxon>
        <taxon>ecological metagenomes</taxon>
    </lineage>
</organism>
<feature type="non-terminal residue" evidence="1">
    <location>
        <position position="1"/>
    </location>
</feature>